<feature type="transmembrane region" description="Helical" evidence="6">
    <location>
        <begin position="638"/>
        <end position="663"/>
    </location>
</feature>
<comment type="subcellular location">
    <subcellularLocation>
        <location evidence="1 6">Cell membrane</location>
        <topology evidence="1 6">Multi-pass membrane protein</topology>
    </subcellularLocation>
</comment>
<evidence type="ECO:0000256" key="3">
    <source>
        <dbReference type="ARBA" id="ARBA00022692"/>
    </source>
</evidence>
<comment type="similarity">
    <text evidence="6">Belongs to the ABC-4 integral membrane protein family.</text>
</comment>
<organism evidence="8 9">
    <name type="scientific">Solibaculum mannosilyticum</name>
    <dbReference type="NCBI Taxonomy" id="2780922"/>
    <lineage>
        <taxon>Bacteria</taxon>
        <taxon>Bacillati</taxon>
        <taxon>Bacillota</taxon>
        <taxon>Clostridia</taxon>
        <taxon>Eubacteriales</taxon>
        <taxon>Oscillospiraceae</taxon>
        <taxon>Solibaculum</taxon>
    </lineage>
</organism>
<dbReference type="GO" id="GO:0055085">
    <property type="term" value="P:transmembrane transport"/>
    <property type="evidence" value="ECO:0007669"/>
    <property type="project" value="UniProtKB-UniRule"/>
</dbReference>
<evidence type="ECO:0000259" key="7">
    <source>
        <dbReference type="Pfam" id="PF02687"/>
    </source>
</evidence>
<feature type="transmembrane region" description="Helical" evidence="6">
    <location>
        <begin position="105"/>
        <end position="127"/>
    </location>
</feature>
<feature type="transmembrane region" description="Helical" evidence="6">
    <location>
        <begin position="601"/>
        <end position="623"/>
    </location>
</feature>
<keyword evidence="5 6" id="KW-0472">Membrane</keyword>
<dbReference type="Pfam" id="PF02687">
    <property type="entry name" value="FtsX"/>
    <property type="match status" value="1"/>
</dbReference>
<feature type="transmembrane region" description="Helical" evidence="6">
    <location>
        <begin position="198"/>
        <end position="219"/>
    </location>
</feature>
<feature type="transmembrane region" description="Helical" evidence="6">
    <location>
        <begin position="239"/>
        <end position="267"/>
    </location>
</feature>
<reference evidence="9" key="1">
    <citation type="submission" date="2020-07" db="EMBL/GenBank/DDBJ databases">
        <title>Complete genome sequencing of Clostridia bacterium strain 12CBH8.</title>
        <authorList>
            <person name="Sakamoto M."/>
            <person name="Murakami T."/>
            <person name="Mori H."/>
        </authorList>
    </citation>
    <scope>NUCLEOTIDE SEQUENCE [LARGE SCALE GENOMIC DNA]</scope>
    <source>
        <strain evidence="9">12CBH8</strain>
    </source>
</reference>
<keyword evidence="2 6" id="KW-1003">Cell membrane</keyword>
<evidence type="ECO:0000256" key="5">
    <source>
        <dbReference type="ARBA" id="ARBA00023136"/>
    </source>
</evidence>
<dbReference type="PANTHER" id="PTHR46795:SF3">
    <property type="entry name" value="ABC TRANSPORTER PERMEASE"/>
    <property type="match status" value="1"/>
</dbReference>
<evidence type="ECO:0000256" key="6">
    <source>
        <dbReference type="PIRNR" id="PIRNR018968"/>
    </source>
</evidence>
<feature type="domain" description="ABC3 transporter permease C-terminal" evidence="7">
    <location>
        <begin position="60"/>
        <end position="177"/>
    </location>
</feature>
<protein>
    <submittedName>
        <fullName evidence="8">ABC transporter permease</fullName>
    </submittedName>
</protein>
<feature type="transmembrane region" description="Helical" evidence="6">
    <location>
        <begin position="147"/>
        <end position="169"/>
    </location>
</feature>
<sequence length="672" mass="76735">MYVKLALRNAKRSARDYLIYFITIAMTMSLIFAYNLMLYSDEIRGLSSSMDSMTQIIGMVTMMVAFITGWLIHYTTRFILQRRSREFGTYLLLGMEKTTISRMFLIENLIIGLLALLCGMAMGTLLYQVFASIIMNVFGSPYRISLFLSPEAVLLTLIYFLAIYLFVLWRSRRTFRKSRIYDFMVADKQNQHLKRLHPVLSTFFLFLSVSSMALGIWILSFLPDPLQYSRYILGILSPLVLLSAGVIFLVIGIYGFSITFSSFLLLLQRHWNGIRYKGLNLFLLRQTTSKVKTNGFIMGTISLLLTVMLLSVCSGFLFNSTYESTVQSESPFDVLLYYDSQEDVDFSPAVDVVEQNTQVEASSFYHVYQSGQSDVTDLLLNQTNYIQQFPYFPPYDLCMPVSTYNRLCSMLGYSSIRLEDNQYAVHIETQPYEQVLEKALPSNSIRIGDQDLTFSDVFCFPFAQWAPNGFGFVIIVPDHLCKNLDIASSVMAFCTAEPAPLELRNELYDVREALTNQDGDPIRQGYFTPIVQSYSMDHNRSVYTILSFAVFYLGIVLIFICATILAIQQLSDAAKYRYRYDILHKMGVGEKRIGHLIFQQLAIYFGIPLILPVCLCIPLTGIINEAFSTMLGASQSAYWYLLAAFGLFLVIYLCYFVATLVSFKRGILSDKR</sequence>
<evidence type="ECO:0000256" key="4">
    <source>
        <dbReference type="ARBA" id="ARBA00022989"/>
    </source>
</evidence>
<dbReference type="KEGG" id="sman:C12CBH8_06920"/>
<proteinExistence type="inferred from homology"/>
<feature type="transmembrane region" description="Helical" evidence="6">
    <location>
        <begin position="295"/>
        <end position="318"/>
    </location>
</feature>
<accession>A0A7I8D4A2</accession>
<dbReference type="Proteomes" id="UP000593890">
    <property type="component" value="Chromosome"/>
</dbReference>
<dbReference type="PANTHER" id="PTHR46795">
    <property type="entry name" value="ABC TRANSPORTER PERMEASE-RELATED-RELATED"/>
    <property type="match status" value="1"/>
</dbReference>
<keyword evidence="3 6" id="KW-0812">Transmembrane</keyword>
<keyword evidence="4 6" id="KW-1133">Transmembrane helix</keyword>
<evidence type="ECO:0000313" key="8">
    <source>
        <dbReference type="EMBL" id="BCI60053.1"/>
    </source>
</evidence>
<evidence type="ECO:0000313" key="9">
    <source>
        <dbReference type="Proteomes" id="UP000593890"/>
    </source>
</evidence>
<dbReference type="InterPro" id="IPR003838">
    <property type="entry name" value="ABC3_permease_C"/>
</dbReference>
<keyword evidence="9" id="KW-1185">Reference proteome</keyword>
<dbReference type="PIRSF" id="PIRSF018968">
    <property type="entry name" value="ABC_permease_BceB"/>
    <property type="match status" value="1"/>
</dbReference>
<dbReference type="InterPro" id="IPR027022">
    <property type="entry name" value="ABC_permease_BceB-typ"/>
</dbReference>
<dbReference type="AlphaFoldDB" id="A0A7I8D4A2"/>
<name>A0A7I8D4A2_9FIRM</name>
<feature type="transmembrane region" description="Helical" evidence="6">
    <location>
        <begin position="542"/>
        <end position="567"/>
    </location>
</feature>
<evidence type="ECO:0000256" key="2">
    <source>
        <dbReference type="ARBA" id="ARBA00022475"/>
    </source>
</evidence>
<dbReference type="RefSeq" id="WP_215533558.1">
    <property type="nucleotide sequence ID" value="NZ_AP023321.1"/>
</dbReference>
<evidence type="ECO:0000256" key="1">
    <source>
        <dbReference type="ARBA" id="ARBA00004651"/>
    </source>
</evidence>
<dbReference type="InterPro" id="IPR052536">
    <property type="entry name" value="ABC-4_Integral_Memb_Prot"/>
</dbReference>
<dbReference type="GO" id="GO:0005886">
    <property type="term" value="C:plasma membrane"/>
    <property type="evidence" value="ECO:0007669"/>
    <property type="project" value="UniProtKB-SubCell"/>
</dbReference>
<feature type="transmembrane region" description="Helical" evidence="6">
    <location>
        <begin position="17"/>
        <end position="36"/>
    </location>
</feature>
<gene>
    <name evidence="8" type="ORF">C12CBH8_06920</name>
</gene>
<keyword evidence="6" id="KW-0813">Transport</keyword>
<feature type="transmembrane region" description="Helical" evidence="6">
    <location>
        <begin position="56"/>
        <end position="75"/>
    </location>
</feature>
<dbReference type="EMBL" id="AP023321">
    <property type="protein sequence ID" value="BCI60053.1"/>
    <property type="molecule type" value="Genomic_DNA"/>
</dbReference>